<protein>
    <submittedName>
        <fullName evidence="1">Uncharacterized protein</fullName>
    </submittedName>
</protein>
<dbReference type="AlphaFoldDB" id="A0A4C1YZP1"/>
<keyword evidence="2" id="KW-1185">Reference proteome</keyword>
<name>A0A4C1YZP1_EUMVA</name>
<proteinExistence type="predicted"/>
<dbReference type="Proteomes" id="UP000299102">
    <property type="component" value="Unassembled WGS sequence"/>
</dbReference>
<evidence type="ECO:0000313" key="1">
    <source>
        <dbReference type="EMBL" id="GBP81941.1"/>
    </source>
</evidence>
<reference evidence="1 2" key="1">
    <citation type="journal article" date="2019" name="Commun. Biol.">
        <title>The bagworm genome reveals a unique fibroin gene that provides high tensile strength.</title>
        <authorList>
            <person name="Kono N."/>
            <person name="Nakamura H."/>
            <person name="Ohtoshi R."/>
            <person name="Tomita M."/>
            <person name="Numata K."/>
            <person name="Arakawa K."/>
        </authorList>
    </citation>
    <scope>NUCLEOTIDE SEQUENCE [LARGE SCALE GENOMIC DNA]</scope>
</reference>
<sequence>MIERRRVGVRAQATCAAVNLLPPADRRPPRLEDSLQPFYRYRSVAHLRARVNLGGVARAASGPAPFPRHSAAPAASAVFDVNGMICGRQVYERENARWSRSDEGAHNSHGFGIRVQTLCGYVGEAGATAAPLPSNFHLPASVSLALARRARVSHHAAFAPLSRRRSLLCYQFATQNTGRASPARESIACPARHYAASN</sequence>
<evidence type="ECO:0000313" key="2">
    <source>
        <dbReference type="Proteomes" id="UP000299102"/>
    </source>
</evidence>
<organism evidence="1 2">
    <name type="scientific">Eumeta variegata</name>
    <name type="common">Bagworm moth</name>
    <name type="synonym">Eumeta japonica</name>
    <dbReference type="NCBI Taxonomy" id="151549"/>
    <lineage>
        <taxon>Eukaryota</taxon>
        <taxon>Metazoa</taxon>
        <taxon>Ecdysozoa</taxon>
        <taxon>Arthropoda</taxon>
        <taxon>Hexapoda</taxon>
        <taxon>Insecta</taxon>
        <taxon>Pterygota</taxon>
        <taxon>Neoptera</taxon>
        <taxon>Endopterygota</taxon>
        <taxon>Lepidoptera</taxon>
        <taxon>Glossata</taxon>
        <taxon>Ditrysia</taxon>
        <taxon>Tineoidea</taxon>
        <taxon>Psychidae</taxon>
        <taxon>Oiketicinae</taxon>
        <taxon>Eumeta</taxon>
    </lineage>
</organism>
<accession>A0A4C1YZP1</accession>
<gene>
    <name evidence="1" type="ORF">EVAR_89049_1</name>
</gene>
<dbReference type="EMBL" id="BGZK01001538">
    <property type="protein sequence ID" value="GBP81941.1"/>
    <property type="molecule type" value="Genomic_DNA"/>
</dbReference>
<comment type="caution">
    <text evidence="1">The sequence shown here is derived from an EMBL/GenBank/DDBJ whole genome shotgun (WGS) entry which is preliminary data.</text>
</comment>